<name>A0ABY4KZ64_9PSED</name>
<keyword evidence="2" id="KW-1185">Reference proteome</keyword>
<evidence type="ECO:0000313" key="1">
    <source>
        <dbReference type="EMBL" id="UPQ84532.1"/>
    </source>
</evidence>
<evidence type="ECO:0000313" key="2">
    <source>
        <dbReference type="Proteomes" id="UP000831189"/>
    </source>
</evidence>
<accession>A0ABY4KZ64</accession>
<dbReference type="EMBL" id="CP096208">
    <property type="protein sequence ID" value="UPQ84532.1"/>
    <property type="molecule type" value="Genomic_DNA"/>
</dbReference>
<proteinExistence type="predicted"/>
<reference evidence="1 2" key="1">
    <citation type="submission" date="2022-04" db="EMBL/GenBank/DDBJ databases">
        <title>Pseudomonas knackmussii B09-2.</title>
        <authorList>
            <person name="Deng Y."/>
        </authorList>
    </citation>
    <scope>NUCLEOTIDE SEQUENCE [LARGE SCALE GENOMIC DNA]</scope>
    <source>
        <strain evidence="1 2">B09-2</strain>
    </source>
</reference>
<organism evidence="1 2">
    <name type="scientific">Pseudomonas knackmussii</name>
    <dbReference type="NCBI Taxonomy" id="65741"/>
    <lineage>
        <taxon>Bacteria</taxon>
        <taxon>Pseudomonadati</taxon>
        <taxon>Pseudomonadota</taxon>
        <taxon>Gammaproteobacteria</taxon>
        <taxon>Pseudomonadales</taxon>
        <taxon>Pseudomonadaceae</taxon>
        <taxon>Pseudomonas</taxon>
    </lineage>
</organism>
<protein>
    <submittedName>
        <fullName evidence="1">Uncharacterized protein</fullName>
    </submittedName>
</protein>
<gene>
    <name evidence="1" type="ORF">M0M42_09195</name>
</gene>
<sequence length="71" mass="7609">MDTMKIDSEDAGQWGVVYSYGSVLAMFENEQDAQNEAASFGGAVVRIARNIWTALCETGVSASIPGEPLPR</sequence>
<dbReference type="Proteomes" id="UP000831189">
    <property type="component" value="Chromosome"/>
</dbReference>